<dbReference type="PANTHER" id="PTHR33495">
    <property type="entry name" value="ANTI-SIGMA FACTOR ANTAGONIST TM_1081-RELATED-RELATED"/>
    <property type="match status" value="1"/>
</dbReference>
<dbReference type="NCBIfam" id="TIGR00377">
    <property type="entry name" value="ant_ant_sig"/>
    <property type="match status" value="1"/>
</dbReference>
<dbReference type="SUPFAM" id="SSF52091">
    <property type="entry name" value="SpoIIaa-like"/>
    <property type="match status" value="1"/>
</dbReference>
<evidence type="ECO:0000313" key="4">
    <source>
        <dbReference type="EMBL" id="EFI33052.1"/>
    </source>
</evidence>
<dbReference type="AlphaFoldDB" id="D6SUS2"/>
<dbReference type="EMBL" id="ACJN02000004">
    <property type="protein sequence ID" value="EFI33052.1"/>
    <property type="molecule type" value="Genomic_DNA"/>
</dbReference>
<feature type="domain" description="STAS" evidence="3">
    <location>
        <begin position="21"/>
        <end position="111"/>
    </location>
</feature>
<gene>
    <name evidence="4" type="ORF">Dthio_PD0366</name>
</gene>
<evidence type="ECO:0000259" key="3">
    <source>
        <dbReference type="PROSITE" id="PS50801"/>
    </source>
</evidence>
<accession>D6SUS2</accession>
<dbReference type="PANTHER" id="PTHR33495:SF2">
    <property type="entry name" value="ANTI-SIGMA FACTOR ANTAGONIST TM_1081-RELATED"/>
    <property type="match status" value="1"/>
</dbReference>
<dbReference type="eggNOG" id="COG1366">
    <property type="taxonomic scope" value="Bacteria"/>
</dbReference>
<name>D6SUS2_9BACT</name>
<reference evidence="4" key="1">
    <citation type="submission" date="2010-05" db="EMBL/GenBank/DDBJ databases">
        <title>The draft genome of Desulfonatronospira thiodismutans ASO3-1.</title>
        <authorList>
            <consortium name="US DOE Joint Genome Institute (JGI-PGF)"/>
            <person name="Lucas S."/>
            <person name="Copeland A."/>
            <person name="Lapidus A."/>
            <person name="Cheng J.-F."/>
            <person name="Bruce D."/>
            <person name="Goodwin L."/>
            <person name="Pitluck S."/>
            <person name="Chertkov O."/>
            <person name="Brettin T."/>
            <person name="Detter J.C."/>
            <person name="Han C."/>
            <person name="Land M.L."/>
            <person name="Hauser L."/>
            <person name="Kyrpides N."/>
            <person name="Mikhailova N."/>
            <person name="Muyzer G."/>
            <person name="Woyke T."/>
        </authorList>
    </citation>
    <scope>NUCLEOTIDE SEQUENCE [LARGE SCALE GENOMIC DNA]</scope>
    <source>
        <strain evidence="4">ASO3-1</strain>
    </source>
</reference>
<comment type="caution">
    <text evidence="4">The sequence shown here is derived from an EMBL/GenBank/DDBJ whole genome shotgun (WGS) entry which is preliminary data.</text>
</comment>
<keyword evidence="5" id="KW-1185">Reference proteome</keyword>
<dbReference type="CDD" id="cd07043">
    <property type="entry name" value="STAS_anti-anti-sigma_factors"/>
    <property type="match status" value="1"/>
</dbReference>
<dbReference type="PROSITE" id="PS50801">
    <property type="entry name" value="STAS"/>
    <property type="match status" value="1"/>
</dbReference>
<dbReference type="Gene3D" id="3.30.750.24">
    <property type="entry name" value="STAS domain"/>
    <property type="match status" value="1"/>
</dbReference>
<evidence type="ECO:0000256" key="2">
    <source>
        <dbReference type="RuleBase" id="RU003749"/>
    </source>
</evidence>
<dbReference type="InterPro" id="IPR003658">
    <property type="entry name" value="Anti-sigma_ant"/>
</dbReference>
<proteinExistence type="inferred from homology"/>
<dbReference type="OrthoDB" id="9796076at2"/>
<organism evidence="4 5">
    <name type="scientific">Desulfonatronospira thiodismutans ASO3-1</name>
    <dbReference type="NCBI Taxonomy" id="555779"/>
    <lineage>
        <taxon>Bacteria</taxon>
        <taxon>Pseudomonadati</taxon>
        <taxon>Thermodesulfobacteriota</taxon>
        <taxon>Desulfovibrionia</taxon>
        <taxon>Desulfovibrionales</taxon>
        <taxon>Desulfonatronovibrionaceae</taxon>
        <taxon>Desulfonatronospira</taxon>
    </lineage>
</organism>
<dbReference type="RefSeq" id="WP_008871745.1">
    <property type="nucleotide sequence ID" value="NZ_ACJN02000004.1"/>
</dbReference>
<dbReference type="InterPro" id="IPR036513">
    <property type="entry name" value="STAS_dom_sf"/>
</dbReference>
<dbReference type="Pfam" id="PF01740">
    <property type="entry name" value="STAS"/>
    <property type="match status" value="1"/>
</dbReference>
<protein>
    <recommendedName>
        <fullName evidence="2">Anti-sigma factor antagonist</fullName>
    </recommendedName>
</protein>
<evidence type="ECO:0000256" key="1">
    <source>
        <dbReference type="ARBA" id="ARBA00009013"/>
    </source>
</evidence>
<evidence type="ECO:0000313" key="5">
    <source>
        <dbReference type="Proteomes" id="UP000005496"/>
    </source>
</evidence>
<dbReference type="GO" id="GO:0043856">
    <property type="term" value="F:anti-sigma factor antagonist activity"/>
    <property type="evidence" value="ECO:0007669"/>
    <property type="project" value="InterPro"/>
</dbReference>
<comment type="similarity">
    <text evidence="1 2">Belongs to the anti-sigma-factor antagonist family.</text>
</comment>
<dbReference type="Proteomes" id="UP000005496">
    <property type="component" value="Unassembled WGS sequence"/>
</dbReference>
<sequence>MFFESRNINDILVIRPMVERIDAENSSSFKGWMVDYILQGKEKVALDLSEVEFMDSSGLSALLSTVKTMKNRGRLVFFGVRPNVGKLFSITRLDRGVFEIHPDEQSAVEALRKDENS</sequence>
<dbReference type="InterPro" id="IPR002645">
    <property type="entry name" value="STAS_dom"/>
</dbReference>